<dbReference type="InterPro" id="IPR038071">
    <property type="entry name" value="UROD/MetE-like_sf"/>
</dbReference>
<dbReference type="Pfam" id="PF01208">
    <property type="entry name" value="URO-D"/>
    <property type="match status" value="1"/>
</dbReference>
<dbReference type="EMBL" id="HQ222929">
    <property type="protein sequence ID" value="AEQ18822.1"/>
    <property type="molecule type" value="mRNA"/>
</dbReference>
<feature type="domain" description="Uroporphyrinogen decarboxylase (URO-D)" evidence="15">
    <location>
        <begin position="206"/>
        <end position="222"/>
    </location>
</feature>
<evidence type="ECO:0000256" key="11">
    <source>
        <dbReference type="RuleBase" id="RU000554"/>
    </source>
</evidence>
<dbReference type="PROSITE" id="PS00906">
    <property type="entry name" value="UROD_1"/>
    <property type="match status" value="1"/>
</dbReference>
<sequence length="433" mass="48239">MWKRRLLFLASLSLLLEPAVRVCDAFRFPISMTITTDLPRGNQKTPVVAGKGSAMMARPEREEAQSAEHDLLLRAAKGEQTHRAPVWLMRQAGRYMEEFRKYSDVYPFRQRSETPNIAVELSLQPFRAFGTDGVIMFSDILTPFPAFGIDFDVVKGKGPVFPEPVRTKEDVEMRLRPVEDFGRSLPFVGETLRRLRKETEGRTTLIGFVGSPFTLAAYACEGGGSKECLHMKEMMLRRPETARKFLSFLAEQIGRYVSFQVQNGAQLVQVFESWAHHLGADDWETWAKPYAERVASVAKQDLREAGYDCESVPLIYFANGGSGYLERQRGLKGYNMVCVDWGCGLEEAVDRLGCNQEGGVGISGNVDPAVLRVGSEDDIRQAVRKCIAAGSRSSNGFVLNLGHGVKQGTPEEAVGWMVDEAKRCKFADVSSQS</sequence>
<comment type="catalytic activity">
    <reaction evidence="10 11">
        <text>uroporphyrinogen III + 4 H(+) = coproporphyrinogen III + 4 CO2</text>
        <dbReference type="Rhea" id="RHEA:19865"/>
        <dbReference type="ChEBI" id="CHEBI:15378"/>
        <dbReference type="ChEBI" id="CHEBI:16526"/>
        <dbReference type="ChEBI" id="CHEBI:57308"/>
        <dbReference type="ChEBI" id="CHEBI:57309"/>
        <dbReference type="EC" id="4.1.1.37"/>
    </reaction>
</comment>
<proteinExistence type="evidence at transcript level"/>
<evidence type="ECO:0000259" key="15">
    <source>
        <dbReference type="PROSITE" id="PS00907"/>
    </source>
</evidence>
<feature type="signal peptide" evidence="13">
    <location>
        <begin position="1"/>
        <end position="25"/>
    </location>
</feature>
<comment type="subunit">
    <text evidence="5">Homodimer.</text>
</comment>
<dbReference type="AlphaFoldDB" id="G4W924"/>
<evidence type="ECO:0000256" key="1">
    <source>
        <dbReference type="ARBA" id="ARBA00002448"/>
    </source>
</evidence>
<dbReference type="InterPro" id="IPR000257">
    <property type="entry name" value="Uroporphyrinogen_deCOase"/>
</dbReference>
<keyword evidence="7 11" id="KW-0210">Decarboxylase</keyword>
<dbReference type="PANTHER" id="PTHR21091">
    <property type="entry name" value="METHYLTETRAHYDROFOLATE:HOMOCYSTEINE METHYLTRANSFERASE RELATED"/>
    <property type="match status" value="1"/>
</dbReference>
<dbReference type="Gene3D" id="3.20.20.210">
    <property type="match status" value="1"/>
</dbReference>
<dbReference type="CDD" id="cd00717">
    <property type="entry name" value="URO-D"/>
    <property type="match status" value="1"/>
</dbReference>
<evidence type="ECO:0000259" key="14">
    <source>
        <dbReference type="PROSITE" id="PS00906"/>
    </source>
</evidence>
<dbReference type="PANTHER" id="PTHR21091:SF174">
    <property type="entry name" value="UROPORPHYRINOGEN DECARBOXYLASE"/>
    <property type="match status" value="1"/>
</dbReference>
<evidence type="ECO:0000256" key="4">
    <source>
        <dbReference type="ARBA" id="ARBA00009935"/>
    </source>
</evidence>
<evidence type="ECO:0000313" key="16">
    <source>
        <dbReference type="EMBL" id="AEQ18822.1"/>
    </source>
</evidence>
<comment type="pathway">
    <text evidence="3 11">Porphyrin-containing compound metabolism; protoporphyrin-IX biosynthesis; coproporphyrinogen-III from 5-aminolevulinate: step 4/4.</text>
</comment>
<reference evidence="16" key="1">
    <citation type="submission" date="2010-09" db="EMBL/GenBank/DDBJ databases">
        <title>Apicomplexan parasites and photosynthetic chromerids synthesize tetrapyrroles using a homologous non-canonical pathway.</title>
        <authorList>
            <person name="Koreny L."/>
            <person name="Sobotka R."/>
            <person name="Janouskovec J."/>
            <person name="Keeling P.J."/>
            <person name="Obornik M."/>
        </authorList>
    </citation>
    <scope>NUCLEOTIDE SEQUENCE</scope>
    <source>
        <strain evidence="16">CCMP 2878</strain>
    </source>
</reference>
<dbReference type="SUPFAM" id="SSF51726">
    <property type="entry name" value="UROD/MetE-like"/>
    <property type="match status" value="1"/>
</dbReference>
<organism evidence="16">
    <name type="scientific">Chromera velia</name>
    <dbReference type="NCBI Taxonomy" id="505693"/>
    <lineage>
        <taxon>Eukaryota</taxon>
        <taxon>Sar</taxon>
        <taxon>Alveolata</taxon>
        <taxon>Colpodellida</taxon>
        <taxon>Chromeraceae</taxon>
        <taxon>Chromera</taxon>
    </lineage>
</organism>
<evidence type="ECO:0000256" key="10">
    <source>
        <dbReference type="ARBA" id="ARBA00048033"/>
    </source>
</evidence>
<comment type="function">
    <text evidence="1">Catalyzes the decarboxylation of four acetate groups of uroporphyrinogen-III to yield coproporphyrinogen-III.</text>
</comment>
<dbReference type="UniPathway" id="UPA00251">
    <property type="reaction ID" value="UER00321"/>
</dbReference>
<evidence type="ECO:0000256" key="8">
    <source>
        <dbReference type="ARBA" id="ARBA00023239"/>
    </source>
</evidence>
<evidence type="ECO:0000256" key="9">
    <source>
        <dbReference type="ARBA" id="ARBA00023244"/>
    </source>
</evidence>
<feature type="domain" description="Uroporphyrinogen decarboxylase (URO-D)" evidence="14">
    <location>
        <begin position="85"/>
        <end position="94"/>
    </location>
</feature>
<dbReference type="VEuPathDB" id="CryptoDB:Cvel_31936"/>
<evidence type="ECO:0000256" key="6">
    <source>
        <dbReference type="ARBA" id="ARBA00012288"/>
    </source>
</evidence>
<dbReference type="GO" id="GO:0009507">
    <property type="term" value="C:chloroplast"/>
    <property type="evidence" value="ECO:0007669"/>
    <property type="project" value="UniProtKB-SubCell"/>
</dbReference>
<dbReference type="GO" id="GO:0006782">
    <property type="term" value="P:protoporphyrinogen IX biosynthetic process"/>
    <property type="evidence" value="ECO:0007669"/>
    <property type="project" value="UniProtKB-UniPathway"/>
</dbReference>
<evidence type="ECO:0000256" key="7">
    <source>
        <dbReference type="ARBA" id="ARBA00022793"/>
    </source>
</evidence>
<dbReference type="InterPro" id="IPR006361">
    <property type="entry name" value="Uroporphyrinogen_deCO2ase_HemE"/>
</dbReference>
<name>G4W924_9ALVE</name>
<gene>
    <name evidence="16" type="primary">UROD</name>
</gene>
<evidence type="ECO:0000256" key="3">
    <source>
        <dbReference type="ARBA" id="ARBA00004804"/>
    </source>
</evidence>
<keyword evidence="13" id="KW-0732">Signal</keyword>
<accession>G4W924</accession>
<dbReference type="GO" id="GO:0004853">
    <property type="term" value="F:uroporphyrinogen decarboxylase activity"/>
    <property type="evidence" value="ECO:0007669"/>
    <property type="project" value="UniProtKB-EC"/>
</dbReference>
<comment type="similarity">
    <text evidence="4 12">Belongs to the uroporphyrinogen decarboxylase family.</text>
</comment>
<dbReference type="NCBIfam" id="TIGR01464">
    <property type="entry name" value="hemE"/>
    <property type="match status" value="1"/>
</dbReference>
<evidence type="ECO:0000256" key="13">
    <source>
        <dbReference type="SAM" id="SignalP"/>
    </source>
</evidence>
<keyword evidence="9 11" id="KW-0627">Porphyrin biosynthesis</keyword>
<evidence type="ECO:0000256" key="12">
    <source>
        <dbReference type="RuleBase" id="RU004169"/>
    </source>
</evidence>
<dbReference type="FunFam" id="3.20.20.210:FF:000006">
    <property type="entry name" value="Uroporphyrinogen decarboxylase"/>
    <property type="match status" value="1"/>
</dbReference>
<dbReference type="PROSITE" id="PS00907">
    <property type="entry name" value="UROD_2"/>
    <property type="match status" value="1"/>
</dbReference>
<dbReference type="EC" id="4.1.1.37" evidence="6 11"/>
<comment type="subcellular location">
    <subcellularLocation>
        <location evidence="2">Plastid</location>
        <location evidence="2">Chloroplast</location>
    </subcellularLocation>
</comment>
<keyword evidence="8 11" id="KW-0456">Lyase</keyword>
<evidence type="ECO:0000256" key="5">
    <source>
        <dbReference type="ARBA" id="ARBA00011738"/>
    </source>
</evidence>
<feature type="chain" id="PRO_5030172045" description="Uroporphyrinogen decarboxylase" evidence="13">
    <location>
        <begin position="26"/>
        <end position="433"/>
    </location>
</feature>
<evidence type="ECO:0000256" key="2">
    <source>
        <dbReference type="ARBA" id="ARBA00004229"/>
    </source>
</evidence>
<protein>
    <recommendedName>
        <fullName evidence="6 11">Uroporphyrinogen decarboxylase</fullName>
        <ecNumber evidence="6 11">4.1.1.37</ecNumber>
    </recommendedName>
</protein>